<dbReference type="KEGG" id="amus:LMH87_005004"/>
<comment type="caution">
    <text evidence="1">The sequence shown here is derived from an EMBL/GenBank/DDBJ whole genome shotgun (WGS) entry which is preliminary data.</text>
</comment>
<dbReference type="EMBL" id="JAJHUN010000001">
    <property type="protein sequence ID" value="KAJ4163263.1"/>
    <property type="molecule type" value="Genomic_DNA"/>
</dbReference>
<dbReference type="GeneID" id="80892163"/>
<dbReference type="RefSeq" id="XP_056058178.1">
    <property type="nucleotide sequence ID" value="XM_056202642.1"/>
</dbReference>
<sequence>MPEVPQCVVERWLTAADNHLRQKEPSEHNYILAMMCAIRAWEQCRGMFPTRAIISIYRGLCNESFAKEDVALGCWSQAIFSTAEAVECYLVAKGDGSKSWEEEAAGRGLLRCRAMRKQVLEAIEMGHGVTENRPVR</sequence>
<dbReference type="AlphaFoldDB" id="A0A9W8QJU9"/>
<keyword evidence="2" id="KW-1185">Reference proteome</keyword>
<protein>
    <submittedName>
        <fullName evidence="1">Uncharacterized protein</fullName>
    </submittedName>
</protein>
<name>A0A9W8QJU9_AKAMU</name>
<proteinExistence type="predicted"/>
<reference evidence="1" key="1">
    <citation type="journal article" date="2023" name="Access Microbiol">
        <title>De-novo genome assembly for Akanthomyces muscarius, a biocontrol agent of insect agricultural pests.</title>
        <authorList>
            <person name="Erdos Z."/>
            <person name="Studholme D.J."/>
            <person name="Raymond B."/>
            <person name="Sharma M."/>
        </authorList>
    </citation>
    <scope>NUCLEOTIDE SEQUENCE</scope>
    <source>
        <strain evidence="1">Ve6</strain>
    </source>
</reference>
<evidence type="ECO:0000313" key="2">
    <source>
        <dbReference type="Proteomes" id="UP001144673"/>
    </source>
</evidence>
<accession>A0A9W8QJU9</accession>
<evidence type="ECO:0000313" key="1">
    <source>
        <dbReference type="EMBL" id="KAJ4163263.1"/>
    </source>
</evidence>
<organism evidence="1 2">
    <name type="scientific">Akanthomyces muscarius</name>
    <name type="common">Entomopathogenic fungus</name>
    <name type="synonym">Lecanicillium muscarium</name>
    <dbReference type="NCBI Taxonomy" id="2231603"/>
    <lineage>
        <taxon>Eukaryota</taxon>
        <taxon>Fungi</taxon>
        <taxon>Dikarya</taxon>
        <taxon>Ascomycota</taxon>
        <taxon>Pezizomycotina</taxon>
        <taxon>Sordariomycetes</taxon>
        <taxon>Hypocreomycetidae</taxon>
        <taxon>Hypocreales</taxon>
        <taxon>Cordycipitaceae</taxon>
        <taxon>Akanthomyces</taxon>
    </lineage>
</organism>
<gene>
    <name evidence="1" type="ORF">LMH87_005004</name>
</gene>
<dbReference type="Proteomes" id="UP001144673">
    <property type="component" value="Chromosome 1"/>
</dbReference>